<dbReference type="GO" id="GO:0030674">
    <property type="term" value="F:protein-macromolecule adaptor activity"/>
    <property type="evidence" value="ECO:0007669"/>
    <property type="project" value="EnsemblFungi"/>
</dbReference>
<keyword evidence="3" id="KW-1185">Reference proteome</keyword>
<dbReference type="RefSeq" id="XP_019037861.1">
    <property type="nucleotide sequence ID" value="XM_019184854.1"/>
</dbReference>
<protein>
    <recommendedName>
        <fullName evidence="4">Translation machinery-associated protein 17</fullName>
    </recommendedName>
</protein>
<proteinExistence type="predicted"/>
<dbReference type="PANTHER" id="PTHR40422">
    <property type="entry name" value="TRANSLATION MACHINERY-ASSOCIATED PROTEIN 17"/>
    <property type="match status" value="1"/>
</dbReference>
<evidence type="ECO:0000256" key="1">
    <source>
        <dbReference type="SAM" id="MobiDB-lite"/>
    </source>
</evidence>
<dbReference type="STRING" id="683960.A0A1E3P060"/>
<organism evidence="2 3">
    <name type="scientific">Wickerhamomyces anomalus (strain ATCC 58044 / CBS 1984 / NCYC 433 / NRRL Y-366-8)</name>
    <name type="common">Yeast</name>
    <name type="synonym">Hansenula anomala</name>
    <dbReference type="NCBI Taxonomy" id="683960"/>
    <lineage>
        <taxon>Eukaryota</taxon>
        <taxon>Fungi</taxon>
        <taxon>Dikarya</taxon>
        <taxon>Ascomycota</taxon>
        <taxon>Saccharomycotina</taxon>
        <taxon>Saccharomycetes</taxon>
        <taxon>Phaffomycetales</taxon>
        <taxon>Wickerhamomycetaceae</taxon>
        <taxon>Wickerhamomyces</taxon>
    </lineage>
</organism>
<feature type="region of interest" description="Disordered" evidence="1">
    <location>
        <begin position="99"/>
        <end position="134"/>
    </location>
</feature>
<feature type="compositionally biased region" description="Basic and acidic residues" evidence="1">
    <location>
        <begin position="99"/>
        <end position="108"/>
    </location>
</feature>
<dbReference type="Proteomes" id="UP000094112">
    <property type="component" value="Unassembled WGS sequence"/>
</dbReference>
<dbReference type="EMBL" id="KV454211">
    <property type="protein sequence ID" value="ODQ58654.1"/>
    <property type="molecule type" value="Genomic_DNA"/>
</dbReference>
<name>A0A1E3P060_WICAA</name>
<evidence type="ECO:0008006" key="4">
    <source>
        <dbReference type="Google" id="ProtNLM"/>
    </source>
</evidence>
<dbReference type="GeneID" id="30202100"/>
<dbReference type="AlphaFoldDB" id="A0A1E3P060"/>
<gene>
    <name evidence="2" type="ORF">WICANDRAFT_79201</name>
</gene>
<dbReference type="GO" id="GO:0008047">
    <property type="term" value="F:enzyme activator activity"/>
    <property type="evidence" value="ECO:0007669"/>
    <property type="project" value="EnsemblFungi"/>
</dbReference>
<dbReference type="GO" id="GO:0005835">
    <property type="term" value="C:fatty acid synthase complex"/>
    <property type="evidence" value="ECO:0007669"/>
    <property type="project" value="EnsemblFungi"/>
</dbReference>
<dbReference type="OrthoDB" id="548474at2759"/>
<evidence type="ECO:0000313" key="2">
    <source>
        <dbReference type="EMBL" id="ODQ58654.1"/>
    </source>
</evidence>
<feature type="compositionally biased region" description="Low complexity" evidence="1">
    <location>
        <begin position="114"/>
        <end position="125"/>
    </location>
</feature>
<dbReference type="PANTHER" id="PTHR40422:SF1">
    <property type="entry name" value="TRANSLATION MACHINERY-ASSOCIATED PROTEIN 17"/>
    <property type="match status" value="1"/>
</dbReference>
<reference evidence="2 3" key="1">
    <citation type="journal article" date="2016" name="Proc. Natl. Acad. Sci. U.S.A.">
        <title>Comparative genomics of biotechnologically important yeasts.</title>
        <authorList>
            <person name="Riley R."/>
            <person name="Haridas S."/>
            <person name="Wolfe K.H."/>
            <person name="Lopes M.R."/>
            <person name="Hittinger C.T."/>
            <person name="Goeker M."/>
            <person name="Salamov A.A."/>
            <person name="Wisecaver J.H."/>
            <person name="Long T.M."/>
            <person name="Calvey C.H."/>
            <person name="Aerts A.L."/>
            <person name="Barry K.W."/>
            <person name="Choi C."/>
            <person name="Clum A."/>
            <person name="Coughlan A.Y."/>
            <person name="Deshpande S."/>
            <person name="Douglass A.P."/>
            <person name="Hanson S.J."/>
            <person name="Klenk H.-P."/>
            <person name="LaButti K.M."/>
            <person name="Lapidus A."/>
            <person name="Lindquist E.A."/>
            <person name="Lipzen A.M."/>
            <person name="Meier-Kolthoff J.P."/>
            <person name="Ohm R.A."/>
            <person name="Otillar R.P."/>
            <person name="Pangilinan J.L."/>
            <person name="Peng Y."/>
            <person name="Rokas A."/>
            <person name="Rosa C.A."/>
            <person name="Scheuner C."/>
            <person name="Sibirny A.A."/>
            <person name="Slot J.C."/>
            <person name="Stielow J.B."/>
            <person name="Sun H."/>
            <person name="Kurtzman C.P."/>
            <person name="Blackwell M."/>
            <person name="Grigoriev I.V."/>
            <person name="Jeffries T.W."/>
        </authorList>
    </citation>
    <scope>NUCLEOTIDE SEQUENCE [LARGE SCALE GENOMIC DNA]</scope>
    <source>
        <strain evidence="3">ATCC 58044 / CBS 1984 / NCYC 433 / NRRL Y-366-8</strain>
    </source>
</reference>
<dbReference type="GO" id="GO:0006633">
    <property type="term" value="P:fatty acid biosynthetic process"/>
    <property type="evidence" value="ECO:0007669"/>
    <property type="project" value="EnsemblFungi"/>
</dbReference>
<sequence length="154" mass="17390">MSAIKRPVQIEEFIVTLREVQDSELYSIKSILNKSISKLYKTNNKLTKLINKEELNSESDESDDELNEIDTNDEQLFKEIVAENEIVVKNQQERIEAIDNELTHRGLPVEENGGTKSTKTSSQTTGDEKLKEKAGVYDTDNDVVDANAPNSVFL</sequence>
<evidence type="ECO:0000313" key="3">
    <source>
        <dbReference type="Proteomes" id="UP000094112"/>
    </source>
</evidence>
<accession>A0A1E3P060</accession>
<dbReference type="InterPro" id="IPR038966">
    <property type="entry name" value="TMA17"/>
</dbReference>
<dbReference type="GO" id="GO:0070682">
    <property type="term" value="P:proteasome regulatory particle assembly"/>
    <property type="evidence" value="ECO:0007669"/>
    <property type="project" value="EnsemblFungi"/>
</dbReference>